<accession>L7VZX2</accession>
<dbReference type="AlphaFoldDB" id="L7VZX2"/>
<organism evidence="1">
    <name type="scientific">uncultured bacterium A1Q1_fos_2111</name>
    <dbReference type="NCBI Taxonomy" id="1256563"/>
    <lineage>
        <taxon>Bacteria</taxon>
        <taxon>environmental samples</taxon>
    </lineage>
</organism>
<dbReference type="EMBL" id="JX649910">
    <property type="protein sequence ID" value="AGC72688.1"/>
    <property type="molecule type" value="Genomic_DNA"/>
</dbReference>
<reference evidence="1" key="1">
    <citation type="submission" date="2012-09" db="EMBL/GenBank/DDBJ databases">
        <title>Metagenomic Characterization of a Microbial Community in Wastewater Detects High Levels of Antibiotic Resistance.</title>
        <authorList>
            <person name="Abrams M."/>
            <person name="Caldwell A."/>
            <person name="Vandaei E."/>
            <person name="Lee W."/>
            <person name="Perrott J."/>
            <person name="Khan S.Y."/>
            <person name="Ta J."/>
            <person name="Romero D."/>
            <person name="Nguyen V."/>
            <person name="Pourmand N."/>
            <person name="Ouverney C.C."/>
        </authorList>
    </citation>
    <scope>NUCLEOTIDE SEQUENCE</scope>
</reference>
<protein>
    <submittedName>
        <fullName evidence="1">Uncharacterized protein</fullName>
    </submittedName>
</protein>
<dbReference type="SUPFAM" id="SSF53300">
    <property type="entry name" value="vWA-like"/>
    <property type="match status" value="1"/>
</dbReference>
<dbReference type="InterPro" id="IPR036465">
    <property type="entry name" value="vWFA_dom_sf"/>
</dbReference>
<name>L7VZX2_9BACT</name>
<sequence length="195" mass="20671">MAPELSQLQTGLAEVATGFSTLPGAPTLRYGFVLYRDLDIGQSTQLFSLTDNWAQFAENLTAVTAVGGGDYPEDVNNGFYQAVTSMNWQPEATKLMILLGDAPPHLASAAYPSLDETAVMATEHNITIYTIGSSGLGEGGIAAFQQLAQNHNGRFFYLAAMPGDVPAAVTAVYAITDLPTVLVDIVAETLNQPAR</sequence>
<evidence type="ECO:0000313" key="1">
    <source>
        <dbReference type="EMBL" id="AGC72688.1"/>
    </source>
</evidence>
<dbReference type="Gene3D" id="3.40.50.410">
    <property type="entry name" value="von Willebrand factor, type A domain"/>
    <property type="match status" value="1"/>
</dbReference>
<proteinExistence type="predicted"/>
<dbReference type="InterPro" id="IPR052969">
    <property type="entry name" value="Thr-specific_kinase-like"/>
</dbReference>
<dbReference type="PANTHER" id="PTHR47763">
    <property type="entry name" value="ALPHA-PROTEIN KINASE VWKA"/>
    <property type="match status" value="1"/>
</dbReference>